<dbReference type="RefSeq" id="XP_033533076.1">
    <property type="nucleotide sequence ID" value="XM_033677109.1"/>
</dbReference>
<evidence type="ECO:0000313" key="7">
    <source>
        <dbReference type="RefSeq" id="XP_033533076.1"/>
    </source>
</evidence>
<dbReference type="InterPro" id="IPR011990">
    <property type="entry name" value="TPR-like_helical_dom_sf"/>
</dbReference>
<comment type="subcellular location">
    <subcellularLocation>
        <location evidence="1">Nucleus</location>
    </subcellularLocation>
</comment>
<feature type="region of interest" description="Disordered" evidence="2">
    <location>
        <begin position="553"/>
        <end position="590"/>
    </location>
</feature>
<dbReference type="Gene3D" id="1.25.40.10">
    <property type="entry name" value="Tetratricopeptide repeat domain"/>
    <property type="match status" value="1"/>
</dbReference>
<comment type="function">
    <text evidence="1">Plays a role in nonsense-mediated mRNA decay.</text>
</comment>
<dbReference type="AlphaFoldDB" id="A0A6G1G008"/>
<evidence type="ECO:0000313" key="5">
    <source>
        <dbReference type="EMBL" id="KAF1811445.1"/>
    </source>
</evidence>
<feature type="compositionally biased region" description="Basic and acidic residues" evidence="2">
    <location>
        <begin position="559"/>
        <end position="568"/>
    </location>
</feature>
<dbReference type="Pfam" id="PF10373">
    <property type="entry name" value="EST1_DNA_bind"/>
    <property type="match status" value="1"/>
</dbReference>
<reference evidence="7" key="3">
    <citation type="submission" date="2025-04" db="UniProtKB">
        <authorList>
            <consortium name="RefSeq"/>
        </authorList>
    </citation>
    <scope>IDENTIFICATION</scope>
    <source>
        <strain evidence="7">CBS 781.70</strain>
    </source>
</reference>
<gene>
    <name evidence="5 7" type="ORF">P152DRAFT_418769</name>
</gene>
<evidence type="ECO:0000259" key="4">
    <source>
        <dbReference type="Pfam" id="PF10374"/>
    </source>
</evidence>
<dbReference type="InterPro" id="IPR045153">
    <property type="entry name" value="Est1/Ebs1-like"/>
</dbReference>
<reference evidence="5 7" key="1">
    <citation type="submission" date="2020-01" db="EMBL/GenBank/DDBJ databases">
        <authorList>
            <consortium name="DOE Joint Genome Institute"/>
            <person name="Haridas S."/>
            <person name="Albert R."/>
            <person name="Binder M."/>
            <person name="Bloem J."/>
            <person name="Labutti K."/>
            <person name="Salamov A."/>
            <person name="Andreopoulos B."/>
            <person name="Baker S.E."/>
            <person name="Barry K."/>
            <person name="Bills G."/>
            <person name="Bluhm B.H."/>
            <person name="Cannon C."/>
            <person name="Castanera R."/>
            <person name="Culley D.E."/>
            <person name="Daum C."/>
            <person name="Ezra D."/>
            <person name="Gonzalez J.B."/>
            <person name="Henrissat B."/>
            <person name="Kuo A."/>
            <person name="Liang C."/>
            <person name="Lipzen A."/>
            <person name="Lutzoni F."/>
            <person name="Magnuson J."/>
            <person name="Mondo S."/>
            <person name="Nolan M."/>
            <person name="Ohm R."/>
            <person name="Pangilinan J."/>
            <person name="Park H.-J."/>
            <person name="Ramirez L."/>
            <person name="Alfaro M."/>
            <person name="Sun H."/>
            <person name="Tritt A."/>
            <person name="Yoshinaga Y."/>
            <person name="Zwiers L.-H."/>
            <person name="Turgeon B.G."/>
            <person name="Goodwin S.B."/>
            <person name="Spatafora J.W."/>
            <person name="Crous P.W."/>
            <person name="Grigoriev I.V."/>
        </authorList>
    </citation>
    <scope>NUCLEOTIDE SEQUENCE</scope>
    <source>
        <strain evidence="5 7">CBS 781.70</strain>
    </source>
</reference>
<evidence type="ECO:0000313" key="6">
    <source>
        <dbReference type="Proteomes" id="UP000504638"/>
    </source>
</evidence>
<dbReference type="Proteomes" id="UP000504638">
    <property type="component" value="Unplaced"/>
</dbReference>
<feature type="region of interest" description="Disordered" evidence="2">
    <location>
        <begin position="727"/>
        <end position="797"/>
    </location>
</feature>
<organism evidence="5">
    <name type="scientific">Eremomyces bilateralis CBS 781.70</name>
    <dbReference type="NCBI Taxonomy" id="1392243"/>
    <lineage>
        <taxon>Eukaryota</taxon>
        <taxon>Fungi</taxon>
        <taxon>Dikarya</taxon>
        <taxon>Ascomycota</taxon>
        <taxon>Pezizomycotina</taxon>
        <taxon>Dothideomycetes</taxon>
        <taxon>Dothideomycetes incertae sedis</taxon>
        <taxon>Eremomycetales</taxon>
        <taxon>Eremomycetaceae</taxon>
        <taxon>Eremomyces</taxon>
    </lineage>
</organism>
<feature type="compositionally biased region" description="Gly residues" evidence="2">
    <location>
        <begin position="894"/>
        <end position="904"/>
    </location>
</feature>
<keyword evidence="1" id="KW-0539">Nucleus</keyword>
<dbReference type="Pfam" id="PF10374">
    <property type="entry name" value="EST1"/>
    <property type="match status" value="1"/>
</dbReference>
<name>A0A6G1G008_9PEZI</name>
<dbReference type="OrthoDB" id="69928at2759"/>
<dbReference type="InterPro" id="IPR018834">
    <property type="entry name" value="DNA/RNA-bd_Est1-type"/>
</dbReference>
<evidence type="ECO:0000256" key="2">
    <source>
        <dbReference type="SAM" id="MobiDB-lite"/>
    </source>
</evidence>
<dbReference type="PANTHER" id="PTHR15696:SF36">
    <property type="entry name" value="NONSENSE-MEDIATED MRNA DECAY FACTOR"/>
    <property type="match status" value="1"/>
</dbReference>
<dbReference type="GeneID" id="54417679"/>
<dbReference type="PANTHER" id="PTHR15696">
    <property type="entry name" value="SMG-7 SUPPRESSOR WITH MORPHOLOGICAL EFFECT ON GENITALIA PROTEIN 7"/>
    <property type="match status" value="1"/>
</dbReference>
<protein>
    <recommendedName>
        <fullName evidence="1">Nonsense-mediated mRNA decay factor</fullName>
    </recommendedName>
</protein>
<keyword evidence="1" id="KW-0866">Nonsense-mediated mRNA decay</keyword>
<dbReference type="SUPFAM" id="SSF48452">
    <property type="entry name" value="TPR-like"/>
    <property type="match status" value="1"/>
</dbReference>
<reference evidence="7" key="2">
    <citation type="submission" date="2020-04" db="EMBL/GenBank/DDBJ databases">
        <authorList>
            <consortium name="NCBI Genome Project"/>
        </authorList>
    </citation>
    <scope>NUCLEOTIDE SEQUENCE</scope>
    <source>
        <strain evidence="7">CBS 781.70</strain>
    </source>
</reference>
<sequence>MEPNVKKIGDGVRNLKHLEDVIVVTLSNETATIPDLLSRLSACHSAWSDALSHNVDLALDEVSHARLWEVHSKVNKGFRGWLKSVSSRSAKNKVVEQRKLFTSYVEFIKECQRFYRNYILLLDDACGGISELKDVVATWKRHHHPAGPALNIPLELQPHALRTAHLSLIHLGDLSRYRASSTPAKERKWEPAVGYYTRASSLMPSEAHAHNGLAAIAYEEQDHFRAVYHLFRTLTVEHSVGTGNLEKELRRIELAHGRGELMAGGKGDGKEGKEIKALLAWFLRLQAGYYSAEEFPQREALEREVLSQLKIQVKKRPVESTLFKVVVINLAAEHVATERLRALGASATDNHRQSVLHLIRFNICTFTLLLELLRDELDRVKGEDVKSGAPSGTSRRSLADRLSSLSRRVLALLHLYSAWFSMKWSILPQLPDPFLVAKSRELWAVYAATLTAIAKQFPAPELPAAEYLLQEEADLVGFVPFAESSSRIWEKDGVKKPRKSDSDKGLGADGEMLARLREILVSGLELMVSEGSPLELDNDGQFLYKSADGLDNMLPAPIHEPEPPKTSKADVTNPSRRDTSKRVAPSESGSVVTVTKDAYMTRMVHNLVDDEDPVNPPPTNVPPLTKPLPSAHQSFENSPFQSTAQFGALPANAPFRVSDLVDSITSRNRAPSGTQAYSLSFSPGLGTTPHNGSPVVPSARQLGASPFQRPSSSFSFSNERAAEIWGTPAGIGSPIHSRVPAPTATGRSSLSLHDSFDQLDLSPSLRDLPISNYRSPPRGRAQPHYAPAHSRNDSRDSTGSALLLQENTWNYAVTPAPMLGTTGSPRGWGGNGGWGGQMGGNENGHVGENGHPSGSGWGGQPRLSPNTGAYGQGLGVNGSGALDGQMSRSWSGHGAVGSGMGHGG</sequence>
<feature type="region of interest" description="Disordered" evidence="2">
    <location>
        <begin position="682"/>
        <end position="713"/>
    </location>
</feature>
<evidence type="ECO:0000259" key="3">
    <source>
        <dbReference type="Pfam" id="PF10373"/>
    </source>
</evidence>
<dbReference type="EMBL" id="ML975161">
    <property type="protein sequence ID" value="KAF1811445.1"/>
    <property type="molecule type" value="Genomic_DNA"/>
</dbReference>
<evidence type="ECO:0000256" key="1">
    <source>
        <dbReference type="RuleBase" id="RU369098"/>
    </source>
</evidence>
<feature type="domain" description="Telomerase activating protein Est1-like N-terminal" evidence="4">
    <location>
        <begin position="66"/>
        <end position="179"/>
    </location>
</feature>
<dbReference type="GO" id="GO:0000184">
    <property type="term" value="P:nuclear-transcribed mRNA catabolic process, nonsense-mediated decay"/>
    <property type="evidence" value="ECO:0007669"/>
    <property type="project" value="UniProtKB-KW"/>
</dbReference>
<feature type="region of interest" description="Disordered" evidence="2">
    <location>
        <begin position="834"/>
        <end position="904"/>
    </location>
</feature>
<keyword evidence="6" id="KW-1185">Reference proteome</keyword>
<proteinExistence type="predicted"/>
<accession>A0A6G1G008</accession>
<dbReference type="GO" id="GO:0005634">
    <property type="term" value="C:nucleus"/>
    <property type="evidence" value="ECO:0007669"/>
    <property type="project" value="UniProtKB-SubCell"/>
</dbReference>
<feature type="domain" description="DNA/RNA-binding" evidence="3">
    <location>
        <begin position="192"/>
        <end position="483"/>
    </location>
</feature>
<dbReference type="InterPro" id="IPR019458">
    <property type="entry name" value="Est1-like_N"/>
</dbReference>